<reference evidence="1 2" key="1">
    <citation type="submission" date="2021-06" db="EMBL/GenBank/DDBJ databases">
        <authorList>
            <person name="Palmer J.M."/>
        </authorList>
    </citation>
    <scope>NUCLEOTIDE SEQUENCE [LARGE SCALE GENOMIC DNA]</scope>
    <source>
        <strain evidence="1 2">GA_2019</strain>
        <tissue evidence="1">Muscle</tissue>
    </source>
</reference>
<dbReference type="Proteomes" id="UP001476798">
    <property type="component" value="Unassembled WGS sequence"/>
</dbReference>
<sequence length="129" mass="14519">MMLEMLVCEVLDVSEEVEGKQKQECVSHVPRRSLDPSPPDCLTISGRRPALPAGWGWLVPKRRNANPSCLSDGRDPSPSAALAVHLFGFKMSNQRCFSEPRSWTSLFGHPFCINSFSKVLMQAFRHRAY</sequence>
<protein>
    <submittedName>
        <fullName evidence="1">Uncharacterized protein</fullName>
    </submittedName>
</protein>
<comment type="caution">
    <text evidence="1">The sequence shown here is derived from an EMBL/GenBank/DDBJ whole genome shotgun (WGS) entry which is preliminary data.</text>
</comment>
<gene>
    <name evidence="1" type="ORF">GOODEAATRI_000476</name>
</gene>
<name>A0ABV0MNC8_9TELE</name>
<accession>A0ABV0MNC8</accession>
<organism evidence="1 2">
    <name type="scientific">Goodea atripinnis</name>
    <dbReference type="NCBI Taxonomy" id="208336"/>
    <lineage>
        <taxon>Eukaryota</taxon>
        <taxon>Metazoa</taxon>
        <taxon>Chordata</taxon>
        <taxon>Craniata</taxon>
        <taxon>Vertebrata</taxon>
        <taxon>Euteleostomi</taxon>
        <taxon>Actinopterygii</taxon>
        <taxon>Neopterygii</taxon>
        <taxon>Teleostei</taxon>
        <taxon>Neoteleostei</taxon>
        <taxon>Acanthomorphata</taxon>
        <taxon>Ovalentaria</taxon>
        <taxon>Atherinomorphae</taxon>
        <taxon>Cyprinodontiformes</taxon>
        <taxon>Goodeidae</taxon>
        <taxon>Goodea</taxon>
    </lineage>
</organism>
<evidence type="ECO:0000313" key="2">
    <source>
        <dbReference type="Proteomes" id="UP001476798"/>
    </source>
</evidence>
<dbReference type="EMBL" id="JAHRIO010010010">
    <property type="protein sequence ID" value="MEQ2160563.1"/>
    <property type="molecule type" value="Genomic_DNA"/>
</dbReference>
<keyword evidence="2" id="KW-1185">Reference proteome</keyword>
<evidence type="ECO:0000313" key="1">
    <source>
        <dbReference type="EMBL" id="MEQ2160563.1"/>
    </source>
</evidence>
<proteinExistence type="predicted"/>